<dbReference type="AlphaFoldDB" id="A0A4Y4C3E3"/>
<dbReference type="GeneID" id="82889080"/>
<organism evidence="1 2">
    <name type="scientific">Corynebacterium variabile</name>
    <dbReference type="NCBI Taxonomy" id="1727"/>
    <lineage>
        <taxon>Bacteria</taxon>
        <taxon>Bacillati</taxon>
        <taxon>Actinomycetota</taxon>
        <taxon>Actinomycetes</taxon>
        <taxon>Mycobacteriales</taxon>
        <taxon>Corynebacteriaceae</taxon>
        <taxon>Corynebacterium</taxon>
    </lineage>
</organism>
<dbReference type="RefSeq" id="WP_158307494.1">
    <property type="nucleotide sequence ID" value="NZ_BJNT01000009.1"/>
</dbReference>
<comment type="caution">
    <text evidence="1">The sequence shown here is derived from an EMBL/GenBank/DDBJ whole genome shotgun (WGS) entry which is preliminary data.</text>
</comment>
<name>A0A4Y4C3E3_9CORY</name>
<gene>
    <name evidence="1" type="ORF">CVA01_12680</name>
</gene>
<protein>
    <submittedName>
        <fullName evidence="1">Uncharacterized protein</fullName>
    </submittedName>
</protein>
<evidence type="ECO:0000313" key="2">
    <source>
        <dbReference type="Proteomes" id="UP000319986"/>
    </source>
</evidence>
<dbReference type="Proteomes" id="UP000319986">
    <property type="component" value="Unassembled WGS sequence"/>
</dbReference>
<sequence length="53" mass="6295">MAKNSDRKWMNLTDSERERISAPLKLWGEMIAELDRQEKRSQFGFKIKHTDGD</sequence>
<reference evidence="1 2" key="1">
    <citation type="submission" date="2019-06" db="EMBL/GenBank/DDBJ databases">
        <title>Whole genome shotgun sequence of Corynebacterium variabile NBRC 15286.</title>
        <authorList>
            <person name="Hosoyama A."/>
            <person name="Uohara A."/>
            <person name="Ohji S."/>
            <person name="Ichikawa N."/>
        </authorList>
    </citation>
    <scope>NUCLEOTIDE SEQUENCE [LARGE SCALE GENOMIC DNA]</scope>
    <source>
        <strain evidence="1 2">NBRC 15286</strain>
    </source>
</reference>
<dbReference type="EMBL" id="BJNT01000009">
    <property type="protein sequence ID" value="GEC85954.1"/>
    <property type="molecule type" value="Genomic_DNA"/>
</dbReference>
<accession>A0A4Y4C3E3</accession>
<evidence type="ECO:0000313" key="1">
    <source>
        <dbReference type="EMBL" id="GEC85954.1"/>
    </source>
</evidence>
<proteinExistence type="predicted"/>